<evidence type="ECO:0000256" key="6">
    <source>
        <dbReference type="ARBA" id="ARBA00022967"/>
    </source>
</evidence>
<keyword evidence="2" id="KW-1003">Cell membrane</keyword>
<dbReference type="Proteomes" id="UP000193963">
    <property type="component" value="Unassembled WGS sequence"/>
</dbReference>
<dbReference type="GO" id="GO:0016887">
    <property type="term" value="F:ATP hydrolysis activity"/>
    <property type="evidence" value="ECO:0007669"/>
    <property type="project" value="InterPro"/>
</dbReference>
<accession>A0A1X7A2Y6</accession>
<evidence type="ECO:0000256" key="5">
    <source>
        <dbReference type="ARBA" id="ARBA00022840"/>
    </source>
</evidence>
<dbReference type="PANTHER" id="PTHR42781:SF1">
    <property type="entry name" value="THIAMINE IMPORT ATP-BINDING PROTEIN THIQ"/>
    <property type="match status" value="1"/>
</dbReference>
<dbReference type="InterPro" id="IPR003593">
    <property type="entry name" value="AAA+_ATPase"/>
</dbReference>
<keyword evidence="10" id="KW-1185">Reference proteome</keyword>
<dbReference type="EMBL" id="FWFN01000008">
    <property type="protein sequence ID" value="SLN69096.1"/>
    <property type="molecule type" value="Genomic_DNA"/>
</dbReference>
<name>A0A1X7A2Y6_9RHOB</name>
<dbReference type="RefSeq" id="WP_232618191.1">
    <property type="nucleotide sequence ID" value="NZ_FWFN01000008.1"/>
</dbReference>
<dbReference type="EC" id="3.6.3.-" evidence="9"/>
<keyword evidence="7" id="KW-0472">Membrane</keyword>
<keyword evidence="5 9" id="KW-0067">ATP-binding</keyword>
<evidence type="ECO:0000259" key="8">
    <source>
        <dbReference type="PROSITE" id="PS50893"/>
    </source>
</evidence>
<dbReference type="PANTHER" id="PTHR42781">
    <property type="entry name" value="SPERMIDINE/PUTRESCINE IMPORT ATP-BINDING PROTEIN POTA"/>
    <property type="match status" value="1"/>
</dbReference>
<keyword evidence="1" id="KW-0813">Transport</keyword>
<dbReference type="PROSITE" id="PS50893">
    <property type="entry name" value="ABC_TRANSPORTER_2"/>
    <property type="match status" value="1"/>
</dbReference>
<evidence type="ECO:0000256" key="3">
    <source>
        <dbReference type="ARBA" id="ARBA00022519"/>
    </source>
</evidence>
<evidence type="ECO:0000256" key="7">
    <source>
        <dbReference type="ARBA" id="ARBA00023136"/>
    </source>
</evidence>
<evidence type="ECO:0000256" key="4">
    <source>
        <dbReference type="ARBA" id="ARBA00022741"/>
    </source>
</evidence>
<dbReference type="InterPro" id="IPR027417">
    <property type="entry name" value="P-loop_NTPase"/>
</dbReference>
<dbReference type="Gene3D" id="3.40.50.300">
    <property type="entry name" value="P-loop containing nucleotide triphosphate hydrolases"/>
    <property type="match status" value="1"/>
</dbReference>
<keyword evidence="9" id="KW-0378">Hydrolase</keyword>
<keyword evidence="3" id="KW-0997">Cell inner membrane</keyword>
<dbReference type="Pfam" id="PF00005">
    <property type="entry name" value="ABC_tran"/>
    <property type="match status" value="1"/>
</dbReference>
<dbReference type="InterPro" id="IPR017871">
    <property type="entry name" value="ABC_transporter-like_CS"/>
</dbReference>
<evidence type="ECO:0000256" key="1">
    <source>
        <dbReference type="ARBA" id="ARBA00022448"/>
    </source>
</evidence>
<sequence length="237" mass="24916">MPEQDGLHLKQVELMQGDFRLSADFALGAGARVAVLGPSGAGKSTLLGAIAGFLDPVAGQILWDGARIDRLAPGARPVAMLFQDGNLFPHLNLMRNLALGISPRGRVDAAGRARIERALERVGLEGMAQRRPAELSGGQQSRAALARVLVQARPLMLLDEPFAALGPALRAEMLALVAELQAETGATLLMVSHDPKDAERIADQIVLVDEGRAAPPAPTAALLADPPPGLRRYLGDG</sequence>
<dbReference type="AlphaFoldDB" id="A0A1X7A2Y6"/>
<dbReference type="SUPFAM" id="SSF52540">
    <property type="entry name" value="P-loop containing nucleoside triphosphate hydrolases"/>
    <property type="match status" value="1"/>
</dbReference>
<dbReference type="PROSITE" id="PS00211">
    <property type="entry name" value="ABC_TRANSPORTER_1"/>
    <property type="match status" value="1"/>
</dbReference>
<evidence type="ECO:0000256" key="2">
    <source>
        <dbReference type="ARBA" id="ARBA00022475"/>
    </source>
</evidence>
<evidence type="ECO:0000313" key="9">
    <source>
        <dbReference type="EMBL" id="SLN69096.1"/>
    </source>
</evidence>
<keyword evidence="4" id="KW-0547">Nucleotide-binding</keyword>
<keyword evidence="6" id="KW-1278">Translocase</keyword>
<organism evidence="9 10">
    <name type="scientific">Pseudooceanicola marinus</name>
    <dbReference type="NCBI Taxonomy" id="396013"/>
    <lineage>
        <taxon>Bacteria</taxon>
        <taxon>Pseudomonadati</taxon>
        <taxon>Pseudomonadota</taxon>
        <taxon>Alphaproteobacteria</taxon>
        <taxon>Rhodobacterales</taxon>
        <taxon>Paracoccaceae</taxon>
        <taxon>Pseudooceanicola</taxon>
    </lineage>
</organism>
<dbReference type="GO" id="GO:0005524">
    <property type="term" value="F:ATP binding"/>
    <property type="evidence" value="ECO:0007669"/>
    <property type="project" value="UniProtKB-KW"/>
</dbReference>
<reference evidence="9 10" key="1">
    <citation type="submission" date="2017-03" db="EMBL/GenBank/DDBJ databases">
        <authorList>
            <person name="Afonso C.L."/>
            <person name="Miller P.J."/>
            <person name="Scott M.A."/>
            <person name="Spackman E."/>
            <person name="Goraichik I."/>
            <person name="Dimitrov K.M."/>
            <person name="Suarez D.L."/>
            <person name="Swayne D.E."/>
        </authorList>
    </citation>
    <scope>NUCLEOTIDE SEQUENCE [LARGE SCALE GENOMIC DNA]</scope>
    <source>
        <strain evidence="9 10">CECT 7751</strain>
    </source>
</reference>
<evidence type="ECO:0000313" key="10">
    <source>
        <dbReference type="Proteomes" id="UP000193963"/>
    </source>
</evidence>
<dbReference type="InterPro" id="IPR003439">
    <property type="entry name" value="ABC_transporter-like_ATP-bd"/>
</dbReference>
<dbReference type="SMART" id="SM00382">
    <property type="entry name" value="AAA"/>
    <property type="match status" value="1"/>
</dbReference>
<protein>
    <submittedName>
        <fullName evidence="9">Thiamine import ATP-binding protein ThiQ</fullName>
        <ecNumber evidence="9">3.6.3.-</ecNumber>
    </submittedName>
</protein>
<dbReference type="InterPro" id="IPR050093">
    <property type="entry name" value="ABC_SmlMolc_Importer"/>
</dbReference>
<gene>
    <name evidence="9" type="primary">thiQ</name>
    <name evidence="9" type="ORF">PSM7751_03648</name>
</gene>
<feature type="domain" description="ABC transporter" evidence="8">
    <location>
        <begin position="1"/>
        <end position="235"/>
    </location>
</feature>
<proteinExistence type="predicted"/>